<comment type="caution">
    <text evidence="1">The sequence shown here is derived from an EMBL/GenBank/DDBJ whole genome shotgun (WGS) entry which is preliminary data.</text>
</comment>
<reference evidence="1" key="2">
    <citation type="submission" date="2023-06" db="EMBL/GenBank/DDBJ databases">
        <authorList>
            <consortium name="Lawrence Berkeley National Laboratory"/>
            <person name="Haridas S."/>
            <person name="Hensen N."/>
            <person name="Bonometti L."/>
            <person name="Westerberg I."/>
            <person name="Brannstrom I.O."/>
            <person name="Guillou S."/>
            <person name="Cros-Aarteil S."/>
            <person name="Calhoun S."/>
            <person name="Kuo A."/>
            <person name="Mondo S."/>
            <person name="Pangilinan J."/>
            <person name="Riley R."/>
            <person name="Labutti K."/>
            <person name="Andreopoulos B."/>
            <person name="Lipzen A."/>
            <person name="Chen C."/>
            <person name="Yanf M."/>
            <person name="Daum C."/>
            <person name="Ng V."/>
            <person name="Clum A."/>
            <person name="Steindorff A."/>
            <person name="Ohm R."/>
            <person name="Martin F."/>
            <person name="Silar P."/>
            <person name="Natvig D."/>
            <person name="Lalanne C."/>
            <person name="Gautier V."/>
            <person name="Ament-Velasquez S.L."/>
            <person name="Kruys A."/>
            <person name="Hutchinson M.I."/>
            <person name="Powell A.J."/>
            <person name="Barry K."/>
            <person name="Miller A.N."/>
            <person name="Grigoriev I.V."/>
            <person name="Debuchy R."/>
            <person name="Gladieux P."/>
            <person name="Thoren M.H."/>
            <person name="Johannesson H."/>
        </authorList>
    </citation>
    <scope>NUCLEOTIDE SEQUENCE</scope>
    <source>
        <strain evidence="1">CBS 118394</strain>
    </source>
</reference>
<protein>
    <submittedName>
        <fullName evidence="1">Uncharacterized protein</fullName>
    </submittedName>
</protein>
<gene>
    <name evidence="1" type="ORF">B0H66DRAFT_558840</name>
</gene>
<name>A0AAE0I6B4_9PEZI</name>
<keyword evidence="2" id="KW-1185">Reference proteome</keyword>
<proteinExistence type="predicted"/>
<evidence type="ECO:0000313" key="2">
    <source>
        <dbReference type="Proteomes" id="UP001283341"/>
    </source>
</evidence>
<dbReference type="AlphaFoldDB" id="A0AAE0I6B4"/>
<organism evidence="1 2">
    <name type="scientific">Apodospora peruviana</name>
    <dbReference type="NCBI Taxonomy" id="516989"/>
    <lineage>
        <taxon>Eukaryota</taxon>
        <taxon>Fungi</taxon>
        <taxon>Dikarya</taxon>
        <taxon>Ascomycota</taxon>
        <taxon>Pezizomycotina</taxon>
        <taxon>Sordariomycetes</taxon>
        <taxon>Sordariomycetidae</taxon>
        <taxon>Sordariales</taxon>
        <taxon>Lasiosphaeriaceae</taxon>
        <taxon>Apodospora</taxon>
    </lineage>
</organism>
<dbReference type="Proteomes" id="UP001283341">
    <property type="component" value="Unassembled WGS sequence"/>
</dbReference>
<reference evidence="1" key="1">
    <citation type="journal article" date="2023" name="Mol. Phylogenet. Evol.">
        <title>Genome-scale phylogeny and comparative genomics of the fungal order Sordariales.</title>
        <authorList>
            <person name="Hensen N."/>
            <person name="Bonometti L."/>
            <person name="Westerberg I."/>
            <person name="Brannstrom I.O."/>
            <person name="Guillou S."/>
            <person name="Cros-Aarteil S."/>
            <person name="Calhoun S."/>
            <person name="Haridas S."/>
            <person name="Kuo A."/>
            <person name="Mondo S."/>
            <person name="Pangilinan J."/>
            <person name="Riley R."/>
            <person name="LaButti K."/>
            <person name="Andreopoulos B."/>
            <person name="Lipzen A."/>
            <person name="Chen C."/>
            <person name="Yan M."/>
            <person name="Daum C."/>
            <person name="Ng V."/>
            <person name="Clum A."/>
            <person name="Steindorff A."/>
            <person name="Ohm R.A."/>
            <person name="Martin F."/>
            <person name="Silar P."/>
            <person name="Natvig D.O."/>
            <person name="Lalanne C."/>
            <person name="Gautier V."/>
            <person name="Ament-Velasquez S.L."/>
            <person name="Kruys A."/>
            <person name="Hutchinson M.I."/>
            <person name="Powell A.J."/>
            <person name="Barry K."/>
            <person name="Miller A.N."/>
            <person name="Grigoriev I.V."/>
            <person name="Debuchy R."/>
            <person name="Gladieux P."/>
            <person name="Hiltunen Thoren M."/>
            <person name="Johannesson H."/>
        </authorList>
    </citation>
    <scope>NUCLEOTIDE SEQUENCE</scope>
    <source>
        <strain evidence="1">CBS 118394</strain>
    </source>
</reference>
<accession>A0AAE0I6B4</accession>
<dbReference type="EMBL" id="JAUEDM010000004">
    <property type="protein sequence ID" value="KAK3319124.1"/>
    <property type="molecule type" value="Genomic_DNA"/>
</dbReference>
<sequence>MESLFLAPALPSELLWFIIHSCTFPTTLIICSTRTDFLTSLITQEQAEPRYLQQQTEVLAAAPLYQVAVARHIRIVFIPTVSHLRAYLSVFSADDSKVPPPPPTSATIPHNNIKQSEQGAVKHPLLIIYGFLSLHRDTSEWSVQGLNNTSSIFVETAQRIGFQAVIIEPKTSPATTTNDSTNEEVNQAAKHYKVPPDDLSEPVPILSGSARRVGPVGGLEESGSWAGRTVDVRRVLGRWFRFQTTLPYVREGRG</sequence>
<evidence type="ECO:0000313" key="1">
    <source>
        <dbReference type="EMBL" id="KAK3319124.1"/>
    </source>
</evidence>